<keyword evidence="3" id="KW-1185">Reference proteome</keyword>
<protein>
    <submittedName>
        <fullName evidence="2">Aspartate kinase</fullName>
    </submittedName>
</protein>
<evidence type="ECO:0000256" key="1">
    <source>
        <dbReference type="SAM" id="MobiDB-lite"/>
    </source>
</evidence>
<feature type="region of interest" description="Disordered" evidence="1">
    <location>
        <begin position="623"/>
        <end position="650"/>
    </location>
</feature>
<feature type="compositionally biased region" description="Low complexity" evidence="1">
    <location>
        <begin position="508"/>
        <end position="519"/>
    </location>
</feature>
<feature type="compositionally biased region" description="Low complexity" evidence="1">
    <location>
        <begin position="430"/>
        <end position="440"/>
    </location>
</feature>
<dbReference type="Proteomes" id="UP001056012">
    <property type="component" value="Chromosome 2"/>
</dbReference>
<accession>A0A9Q8Z3S7</accession>
<feature type="region of interest" description="Disordered" evidence="1">
    <location>
        <begin position="109"/>
        <end position="144"/>
    </location>
</feature>
<dbReference type="AlphaFoldDB" id="A0A9Q8Z3S7"/>
<dbReference type="EMBL" id="CP089275">
    <property type="protein sequence ID" value="USP75717.1"/>
    <property type="molecule type" value="Genomic_DNA"/>
</dbReference>
<feature type="compositionally biased region" description="Pro residues" evidence="1">
    <location>
        <begin position="584"/>
        <end position="593"/>
    </location>
</feature>
<feature type="region of interest" description="Disordered" evidence="1">
    <location>
        <begin position="562"/>
        <end position="596"/>
    </location>
</feature>
<proteinExistence type="predicted"/>
<gene>
    <name evidence="2" type="ORF">yc1106_02991</name>
</gene>
<dbReference type="GO" id="GO:0016301">
    <property type="term" value="F:kinase activity"/>
    <property type="evidence" value="ECO:0007669"/>
    <property type="project" value="UniProtKB-KW"/>
</dbReference>
<dbReference type="OrthoDB" id="3800557at2759"/>
<feature type="compositionally biased region" description="Low complexity" evidence="1">
    <location>
        <begin position="127"/>
        <end position="136"/>
    </location>
</feature>
<name>A0A9Q8Z3S7_CURCL</name>
<sequence>MACQALSASVVNDDTEQELSPLSGKPMKKHEKWGLKSLSKEQHTRFWEHAAYWCRVRFSEPQWKQVVCRIERAAKEDNVIMFGWHATQQPIDPATAIIDRRRLIRSSSSLTSPTNAHPLCPPRLRRISSSTPTTTRPRWDIVNSGPATPLSATSSIKNAFAEGGVWASLSPKTPVSASSISPTPITAIPAEPWTPEPPQDTEAKAAYDKVRKEIKQIALRACANRLGLRRSSSGGQDVIHPSMVKPKDEIVAAEMTLESLELELDLTQIPDPNLPVKIEQFADTEASYLLQYSIPAAEKLSDIDSWLLIDENTGEMTTILEAQRDLLRLNRSLRKDQDLSMRDTAVQCAWAVKILSDLEHIADSRADADSADSDEGYSYENFLRNIRSESTLSEASVGSAISSPSHTGAKVPGKQPRARHSSSPLKRAVSSLSLTASPSPARRPFPHRRTLSINTSSSNAVSPTELSPEERFYRHQGPSMADLDSWADELKNMERKRAGMILEGALHSPAASSTPSLSPGGSGSRRRKRTTGDSTPSQLCGTVGLLGGMEDVMLRRFLDDYDGDRGEEATTPRLDTMSGSFPRLEPPSRPPYLVPQDSEQVTGRLRNGYNLRAALRLESHRRSPYVMQQDSEDEVTTPRQGNHPRFPLRISPPRRLPCLVQRHSDLVPGQAALENREAGLRVNRSISLDHCVPRLREAEDVQEWVRELERMESREKVRQMGRFL</sequence>
<feature type="region of interest" description="Disordered" evidence="1">
    <location>
        <begin position="397"/>
        <end position="477"/>
    </location>
</feature>
<evidence type="ECO:0000313" key="2">
    <source>
        <dbReference type="EMBL" id="USP75717.1"/>
    </source>
</evidence>
<organism evidence="2 3">
    <name type="scientific">Curvularia clavata</name>
    <dbReference type="NCBI Taxonomy" id="95742"/>
    <lineage>
        <taxon>Eukaryota</taxon>
        <taxon>Fungi</taxon>
        <taxon>Dikarya</taxon>
        <taxon>Ascomycota</taxon>
        <taxon>Pezizomycotina</taxon>
        <taxon>Dothideomycetes</taxon>
        <taxon>Pleosporomycetidae</taxon>
        <taxon>Pleosporales</taxon>
        <taxon>Pleosporineae</taxon>
        <taxon>Pleosporaceae</taxon>
        <taxon>Curvularia</taxon>
    </lineage>
</organism>
<keyword evidence="2" id="KW-0808">Transferase</keyword>
<keyword evidence="2" id="KW-0418">Kinase</keyword>
<reference evidence="2" key="1">
    <citation type="submission" date="2021-12" db="EMBL/GenBank/DDBJ databases">
        <title>Curvularia clavata genome.</title>
        <authorList>
            <person name="Cao Y."/>
        </authorList>
    </citation>
    <scope>NUCLEOTIDE SEQUENCE</scope>
    <source>
        <strain evidence="2">Yc1106</strain>
    </source>
</reference>
<evidence type="ECO:0000313" key="3">
    <source>
        <dbReference type="Proteomes" id="UP001056012"/>
    </source>
</evidence>
<feature type="compositionally biased region" description="Polar residues" evidence="1">
    <location>
        <begin position="397"/>
        <end position="406"/>
    </location>
</feature>
<dbReference type="VEuPathDB" id="FungiDB:yc1106_02991"/>
<feature type="compositionally biased region" description="Polar residues" evidence="1">
    <location>
        <begin position="451"/>
        <end position="465"/>
    </location>
</feature>
<feature type="region of interest" description="Disordered" evidence="1">
    <location>
        <begin position="506"/>
        <end position="543"/>
    </location>
</feature>